<dbReference type="InterPro" id="IPR050179">
    <property type="entry name" value="Trans_hexapeptide_repeat"/>
</dbReference>
<evidence type="ECO:0000259" key="4">
    <source>
        <dbReference type="Pfam" id="PF17836"/>
    </source>
</evidence>
<dbReference type="Gene3D" id="2.160.10.10">
    <property type="entry name" value="Hexapeptide repeat proteins"/>
    <property type="match status" value="1"/>
</dbReference>
<evidence type="ECO:0000256" key="1">
    <source>
        <dbReference type="ARBA" id="ARBA00007274"/>
    </source>
</evidence>
<dbReference type="InterPro" id="IPR011004">
    <property type="entry name" value="Trimer_LpxA-like_sf"/>
</dbReference>
<dbReference type="InterPro" id="IPR001451">
    <property type="entry name" value="Hexapep"/>
</dbReference>
<evidence type="ECO:0000313" key="5">
    <source>
        <dbReference type="EMBL" id="TCK61576.1"/>
    </source>
</evidence>
<accession>A0A4R1KAS7</accession>
<feature type="active site" description="Proton acceptor" evidence="2">
    <location>
        <position position="128"/>
    </location>
</feature>
<dbReference type="Pfam" id="PF00132">
    <property type="entry name" value="Hexapep"/>
    <property type="match status" value="1"/>
</dbReference>
<evidence type="ECO:0000313" key="6">
    <source>
        <dbReference type="Proteomes" id="UP000294614"/>
    </source>
</evidence>
<dbReference type="AlphaFoldDB" id="A0A4R1KAS7"/>
<dbReference type="OrthoDB" id="708224at2"/>
<dbReference type="CDD" id="cd03360">
    <property type="entry name" value="LbH_AT_putative"/>
    <property type="match status" value="1"/>
</dbReference>
<comment type="caution">
    <text evidence="5">The sequence shown here is derived from an EMBL/GenBank/DDBJ whole genome shotgun (WGS) entry which is preliminary data.</text>
</comment>
<keyword evidence="6" id="KW-1185">Reference proteome</keyword>
<dbReference type="Pfam" id="PF17836">
    <property type="entry name" value="PglD_N"/>
    <property type="match status" value="1"/>
</dbReference>
<evidence type="ECO:0000256" key="3">
    <source>
        <dbReference type="PIRSR" id="PIRSR620019-2"/>
    </source>
</evidence>
<dbReference type="SUPFAM" id="SSF51161">
    <property type="entry name" value="Trimeric LpxA-like enzymes"/>
    <property type="match status" value="1"/>
</dbReference>
<dbReference type="NCBIfam" id="TIGR03570">
    <property type="entry name" value="NeuD_NnaD"/>
    <property type="match status" value="1"/>
</dbReference>
<feature type="binding site" evidence="3">
    <location>
        <position position="137"/>
    </location>
    <ligand>
        <name>acetyl-CoA</name>
        <dbReference type="ChEBI" id="CHEBI:57288"/>
    </ligand>
</feature>
<dbReference type="EMBL" id="SMGG01000003">
    <property type="protein sequence ID" value="TCK61576.1"/>
    <property type="molecule type" value="Genomic_DNA"/>
</dbReference>
<dbReference type="Proteomes" id="UP000294614">
    <property type="component" value="Unassembled WGS sequence"/>
</dbReference>
<dbReference type="RefSeq" id="WP_132870983.1">
    <property type="nucleotide sequence ID" value="NZ_SMGG01000003.1"/>
</dbReference>
<dbReference type="Gene3D" id="3.40.50.20">
    <property type="match status" value="1"/>
</dbReference>
<keyword evidence="5" id="KW-0012">Acyltransferase</keyword>
<feature type="domain" description="PglD N-terminal" evidence="4">
    <location>
        <begin position="4"/>
        <end position="73"/>
    </location>
</feature>
<sequence>MATYILGAGGHAKVVYDAAAACGVHIDGLAVADTRCAGFNNIRVISEDDIVTGDRIILGIGDNRIRTLLFNELKMIKAEVLTIIHPEAWVSPNASLGEGSVVLAGAIVNHSAAIGKACIINTRAVVEHDCIVEHGAHISPGAVLCGGVHVGTESWIGASSVVRENISIGRNCIIGAGSAVVKNVPDGTKGAGVPFRNL</sequence>
<comment type="similarity">
    <text evidence="1">Belongs to the transferase hexapeptide repeat family.</text>
</comment>
<reference evidence="5 6" key="1">
    <citation type="submission" date="2019-03" db="EMBL/GenBank/DDBJ databases">
        <title>Genomic Encyclopedia of Type Strains, Phase IV (KMG-IV): sequencing the most valuable type-strain genomes for metagenomic binning, comparative biology and taxonomic classification.</title>
        <authorList>
            <person name="Goeker M."/>
        </authorList>
    </citation>
    <scope>NUCLEOTIDE SEQUENCE [LARGE SCALE GENOMIC DNA]</scope>
    <source>
        <strain evidence="5 6">DSM 24984</strain>
    </source>
</reference>
<protein>
    <submittedName>
        <fullName evidence="5">Sugar O-acyltransferase (Sialic acid O-acetyltransferase NeuD family)</fullName>
    </submittedName>
</protein>
<gene>
    <name evidence="5" type="ORF">C8D98_0077</name>
</gene>
<dbReference type="PANTHER" id="PTHR43300">
    <property type="entry name" value="ACETYLTRANSFERASE"/>
    <property type="match status" value="1"/>
</dbReference>
<dbReference type="InterPro" id="IPR041561">
    <property type="entry name" value="PglD_N"/>
</dbReference>
<keyword evidence="5" id="KW-0808">Transferase</keyword>
<organism evidence="5 6">
    <name type="scientific">Seleniivibrio woodruffii</name>
    <dbReference type="NCBI Taxonomy" id="1078050"/>
    <lineage>
        <taxon>Bacteria</taxon>
        <taxon>Pseudomonadati</taxon>
        <taxon>Deferribacterota</taxon>
        <taxon>Deferribacteres</taxon>
        <taxon>Deferribacterales</taxon>
        <taxon>Geovibrionaceae</taxon>
        <taxon>Seleniivibrio</taxon>
    </lineage>
</organism>
<dbReference type="PANTHER" id="PTHR43300:SF7">
    <property type="entry name" value="UDP-N-ACETYLBACILLOSAMINE N-ACETYLTRANSFERASE"/>
    <property type="match status" value="1"/>
</dbReference>
<dbReference type="InterPro" id="IPR020019">
    <property type="entry name" value="AcTrfase_PglD-like"/>
</dbReference>
<evidence type="ECO:0000256" key="2">
    <source>
        <dbReference type="PIRSR" id="PIRSR620019-1"/>
    </source>
</evidence>
<feature type="site" description="Increases basicity of active site His" evidence="2">
    <location>
        <position position="129"/>
    </location>
</feature>
<feature type="binding site" evidence="3">
    <location>
        <position position="61"/>
    </location>
    <ligand>
        <name>substrate</name>
    </ligand>
</feature>
<name>A0A4R1KAS7_9BACT</name>
<dbReference type="GO" id="GO:0016746">
    <property type="term" value="F:acyltransferase activity"/>
    <property type="evidence" value="ECO:0007669"/>
    <property type="project" value="UniProtKB-KW"/>
</dbReference>
<proteinExistence type="inferred from homology"/>